<evidence type="ECO:0000313" key="3">
    <source>
        <dbReference type="Proteomes" id="UP000593566"/>
    </source>
</evidence>
<organism evidence="2 3">
    <name type="scientific">Letharia lupina</name>
    <dbReference type="NCBI Taxonomy" id="560253"/>
    <lineage>
        <taxon>Eukaryota</taxon>
        <taxon>Fungi</taxon>
        <taxon>Dikarya</taxon>
        <taxon>Ascomycota</taxon>
        <taxon>Pezizomycotina</taxon>
        <taxon>Lecanoromycetes</taxon>
        <taxon>OSLEUM clade</taxon>
        <taxon>Lecanoromycetidae</taxon>
        <taxon>Lecanorales</taxon>
        <taxon>Lecanorineae</taxon>
        <taxon>Parmeliaceae</taxon>
        <taxon>Letharia</taxon>
    </lineage>
</organism>
<feature type="chain" id="PRO_5034219291" evidence="1">
    <location>
        <begin position="21"/>
        <end position="203"/>
    </location>
</feature>
<keyword evidence="1" id="KW-0732">Signal</keyword>
<dbReference type="AlphaFoldDB" id="A0A8H6FGF2"/>
<gene>
    <name evidence="2" type="ORF">HO133_008365</name>
</gene>
<proteinExistence type="predicted"/>
<protein>
    <submittedName>
        <fullName evidence="2">Uncharacterized protein</fullName>
    </submittedName>
</protein>
<dbReference type="GeneID" id="59336762"/>
<accession>A0A8H6FGF2</accession>
<name>A0A8H6FGF2_9LECA</name>
<evidence type="ECO:0000313" key="2">
    <source>
        <dbReference type="EMBL" id="KAF6226924.1"/>
    </source>
</evidence>
<feature type="signal peptide" evidence="1">
    <location>
        <begin position="1"/>
        <end position="20"/>
    </location>
</feature>
<sequence>MSSTLFFLLGLTALIPQALAISIPANPAVGLTNIISVDTPAIILTGPFGTFIRSPADALDCLAAAQTAIAATIAAVGDLPIPHPDWHFSSHNVQLIASAPFPTLGTYGQLSSALRGLLYLITRAGGPGARQLGWVLSDGAQGLGIVMRGSMAPRTITIVGAAPAGPTAGGAMGGGTVASGAAMATATATQSVSIVGVKELDGR</sequence>
<comment type="caution">
    <text evidence="2">The sequence shown here is derived from an EMBL/GenBank/DDBJ whole genome shotgun (WGS) entry which is preliminary data.</text>
</comment>
<keyword evidence="3" id="KW-1185">Reference proteome</keyword>
<reference evidence="2 3" key="1">
    <citation type="journal article" date="2020" name="Genomics">
        <title>Complete, high-quality genomes from long-read metagenomic sequencing of two wolf lichen thalli reveals enigmatic genome architecture.</title>
        <authorList>
            <person name="McKenzie S.K."/>
            <person name="Walston R.F."/>
            <person name="Allen J.L."/>
        </authorList>
    </citation>
    <scope>NUCLEOTIDE SEQUENCE [LARGE SCALE GENOMIC DNA]</scope>
    <source>
        <strain evidence="2">WasteWater1</strain>
    </source>
</reference>
<dbReference type="RefSeq" id="XP_037155233.1">
    <property type="nucleotide sequence ID" value="XM_037299232.1"/>
</dbReference>
<evidence type="ECO:0000256" key="1">
    <source>
        <dbReference type="SAM" id="SignalP"/>
    </source>
</evidence>
<dbReference type="EMBL" id="JACCJB010000005">
    <property type="protein sequence ID" value="KAF6226924.1"/>
    <property type="molecule type" value="Genomic_DNA"/>
</dbReference>
<dbReference type="Proteomes" id="UP000593566">
    <property type="component" value="Unassembled WGS sequence"/>
</dbReference>